<protein>
    <submittedName>
        <fullName evidence="2">GNAT superfamily N-acetyltransferase</fullName>
    </submittedName>
</protein>
<name>A0A8J7GKQ2_9ACTN</name>
<dbReference type="InterPro" id="IPR016181">
    <property type="entry name" value="Acyl_CoA_acyltransferase"/>
</dbReference>
<proteinExistence type="predicted"/>
<reference evidence="2" key="1">
    <citation type="submission" date="2020-11" db="EMBL/GenBank/DDBJ databases">
        <title>Sequencing the genomes of 1000 actinobacteria strains.</title>
        <authorList>
            <person name="Klenk H.-P."/>
        </authorList>
    </citation>
    <scope>NUCLEOTIDE SEQUENCE</scope>
    <source>
        <strain evidence="2">DSM 45356</strain>
    </source>
</reference>
<feature type="domain" description="N-acetyltransferase" evidence="1">
    <location>
        <begin position="80"/>
        <end position="213"/>
    </location>
</feature>
<dbReference type="Pfam" id="PF00583">
    <property type="entry name" value="Acetyltransf_1"/>
    <property type="match status" value="1"/>
</dbReference>
<dbReference type="RefSeq" id="WP_197001923.1">
    <property type="nucleotide sequence ID" value="NZ_BONS01000023.1"/>
</dbReference>
<dbReference type="PROSITE" id="PS51186">
    <property type="entry name" value="GNAT"/>
    <property type="match status" value="1"/>
</dbReference>
<dbReference type="Proteomes" id="UP000622552">
    <property type="component" value="Unassembled WGS sequence"/>
</dbReference>
<evidence type="ECO:0000313" key="3">
    <source>
        <dbReference type="Proteomes" id="UP000622552"/>
    </source>
</evidence>
<evidence type="ECO:0000313" key="2">
    <source>
        <dbReference type="EMBL" id="MBG6134729.1"/>
    </source>
</evidence>
<comment type="caution">
    <text evidence="2">The sequence shown here is derived from an EMBL/GenBank/DDBJ whole genome shotgun (WGS) entry which is preliminary data.</text>
</comment>
<dbReference type="GO" id="GO:0016747">
    <property type="term" value="F:acyltransferase activity, transferring groups other than amino-acyl groups"/>
    <property type="evidence" value="ECO:0007669"/>
    <property type="project" value="InterPro"/>
</dbReference>
<dbReference type="CDD" id="cd04301">
    <property type="entry name" value="NAT_SF"/>
    <property type="match status" value="1"/>
</dbReference>
<dbReference type="EMBL" id="JADOUF010000001">
    <property type="protein sequence ID" value="MBG6134729.1"/>
    <property type="molecule type" value="Genomic_DNA"/>
</dbReference>
<dbReference type="Gene3D" id="3.40.630.30">
    <property type="match status" value="1"/>
</dbReference>
<keyword evidence="3" id="KW-1185">Reference proteome</keyword>
<evidence type="ECO:0000259" key="1">
    <source>
        <dbReference type="PROSITE" id="PS51186"/>
    </source>
</evidence>
<accession>A0A8J7GKQ2</accession>
<dbReference type="AlphaFoldDB" id="A0A8J7GKQ2"/>
<sequence>MDREIVRAWVDGWVVSRGAAPAVEAPWGFTVDVGLPDHIARHVLPEGTEALVGGLTGTVTARGTWLKLFEDDATVAPWLAPGWLFAPPGFLMSAAVRATATDVPDGYRVRTWAHGGVTRTLVLAADGAFAARGQVAGPPGSRTGIVVVDQVETAPQHRRKGLASLVMRTLANVAAEAGATTGLLGATVEGRALYETLGWATRAPLTSVTLPMG</sequence>
<dbReference type="InterPro" id="IPR000182">
    <property type="entry name" value="GNAT_dom"/>
</dbReference>
<gene>
    <name evidence="2" type="ORF">IW245_000923</name>
</gene>
<organism evidence="2 3">
    <name type="scientific">Longispora fulva</name>
    <dbReference type="NCBI Taxonomy" id="619741"/>
    <lineage>
        <taxon>Bacteria</taxon>
        <taxon>Bacillati</taxon>
        <taxon>Actinomycetota</taxon>
        <taxon>Actinomycetes</taxon>
        <taxon>Micromonosporales</taxon>
        <taxon>Micromonosporaceae</taxon>
        <taxon>Longispora</taxon>
    </lineage>
</organism>
<dbReference type="SUPFAM" id="SSF55729">
    <property type="entry name" value="Acyl-CoA N-acyltransferases (Nat)"/>
    <property type="match status" value="1"/>
</dbReference>